<dbReference type="InterPro" id="IPR015421">
    <property type="entry name" value="PyrdxlP-dep_Trfase_major"/>
</dbReference>
<accession>A0AAV7HQC2</accession>
<dbReference type="PANTHER" id="PTHR43807:SF12">
    <property type="entry name" value="AMINOTRANSFERASE, CLASSES I AND II FAMILY PROTEIN, EXPRESSED"/>
    <property type="match status" value="1"/>
</dbReference>
<dbReference type="GO" id="GO:0005737">
    <property type="term" value="C:cytoplasm"/>
    <property type="evidence" value="ECO:0007669"/>
    <property type="project" value="TreeGrafter"/>
</dbReference>
<dbReference type="CDD" id="cd00609">
    <property type="entry name" value="AAT_like"/>
    <property type="match status" value="1"/>
</dbReference>
<dbReference type="PANTHER" id="PTHR43807">
    <property type="entry name" value="FI04487P"/>
    <property type="match status" value="1"/>
</dbReference>
<keyword evidence="5" id="KW-0663">Pyridoxal phosphate</keyword>
<dbReference type="InterPro" id="IPR004839">
    <property type="entry name" value="Aminotransferase_I/II_large"/>
</dbReference>
<evidence type="ECO:0000256" key="4">
    <source>
        <dbReference type="ARBA" id="ARBA00022679"/>
    </source>
</evidence>
<keyword evidence="4" id="KW-0808">Transferase</keyword>
<dbReference type="Gene3D" id="3.90.1150.10">
    <property type="entry name" value="Aspartate Aminotransferase, domain 1"/>
    <property type="match status" value="1"/>
</dbReference>
<dbReference type="InterPro" id="IPR004838">
    <property type="entry name" value="NHTrfase_class1_PyrdxlP-BS"/>
</dbReference>
<name>A0AAV7HQC2_DENCH</name>
<comment type="caution">
    <text evidence="7">The sequence shown here is derived from an EMBL/GenBank/DDBJ whole genome shotgun (WGS) entry which is preliminary data.</text>
</comment>
<gene>
    <name evidence="7" type="ORF">IEQ34_000016</name>
</gene>
<evidence type="ECO:0000259" key="6">
    <source>
        <dbReference type="Pfam" id="PF00155"/>
    </source>
</evidence>
<dbReference type="InterPro" id="IPR051326">
    <property type="entry name" value="Kynurenine-oxoglutarate_AT"/>
</dbReference>
<dbReference type="PROSITE" id="PS00105">
    <property type="entry name" value="AA_TRANSFER_CLASS_1"/>
    <property type="match status" value="1"/>
</dbReference>
<dbReference type="AlphaFoldDB" id="A0AAV7HQC2"/>
<evidence type="ECO:0000256" key="2">
    <source>
        <dbReference type="ARBA" id="ARBA00007441"/>
    </source>
</evidence>
<feature type="domain" description="Aminotransferase class I/classII large" evidence="6">
    <location>
        <begin position="30"/>
        <end position="421"/>
    </location>
</feature>
<dbReference type="FunFam" id="3.90.1150.10:FF:000096">
    <property type="entry name" value="ATP-binding cassette sub-family A member 3-like Protein"/>
    <property type="match status" value="1"/>
</dbReference>
<keyword evidence="8" id="KW-1185">Reference proteome</keyword>
<evidence type="ECO:0000256" key="3">
    <source>
        <dbReference type="ARBA" id="ARBA00022576"/>
    </source>
</evidence>
<protein>
    <recommendedName>
        <fullName evidence="6">Aminotransferase class I/classII large domain-containing protein</fullName>
    </recommendedName>
</protein>
<dbReference type="InterPro" id="IPR015422">
    <property type="entry name" value="PyrdxlP-dep_Trfase_small"/>
</dbReference>
<dbReference type="Gene3D" id="3.40.640.10">
    <property type="entry name" value="Type I PLP-dependent aspartate aminotransferase-like (Major domain)"/>
    <property type="match status" value="1"/>
</dbReference>
<reference evidence="7 8" key="1">
    <citation type="journal article" date="2021" name="Hortic Res">
        <title>Chromosome-scale assembly of the Dendrobium chrysotoxum genome enhances the understanding of orchid evolution.</title>
        <authorList>
            <person name="Zhang Y."/>
            <person name="Zhang G.Q."/>
            <person name="Zhang D."/>
            <person name="Liu X.D."/>
            <person name="Xu X.Y."/>
            <person name="Sun W.H."/>
            <person name="Yu X."/>
            <person name="Zhu X."/>
            <person name="Wang Z.W."/>
            <person name="Zhao X."/>
            <person name="Zhong W.Y."/>
            <person name="Chen H."/>
            <person name="Yin W.L."/>
            <person name="Huang T."/>
            <person name="Niu S.C."/>
            <person name="Liu Z.J."/>
        </authorList>
    </citation>
    <scope>NUCLEOTIDE SEQUENCE [LARGE SCALE GENOMIC DNA]</scope>
    <source>
        <strain evidence="7">Lindl</strain>
    </source>
</reference>
<organism evidence="7 8">
    <name type="scientific">Dendrobium chrysotoxum</name>
    <name type="common">Orchid</name>
    <dbReference type="NCBI Taxonomy" id="161865"/>
    <lineage>
        <taxon>Eukaryota</taxon>
        <taxon>Viridiplantae</taxon>
        <taxon>Streptophyta</taxon>
        <taxon>Embryophyta</taxon>
        <taxon>Tracheophyta</taxon>
        <taxon>Spermatophyta</taxon>
        <taxon>Magnoliopsida</taxon>
        <taxon>Liliopsida</taxon>
        <taxon>Asparagales</taxon>
        <taxon>Orchidaceae</taxon>
        <taxon>Epidendroideae</taxon>
        <taxon>Malaxideae</taxon>
        <taxon>Dendrobiinae</taxon>
        <taxon>Dendrobium</taxon>
    </lineage>
</organism>
<comment type="cofactor">
    <cofactor evidence="1">
        <name>pyridoxal 5'-phosphate</name>
        <dbReference type="ChEBI" id="CHEBI:597326"/>
    </cofactor>
</comment>
<dbReference type="EMBL" id="JAGFBR010000001">
    <property type="protein sequence ID" value="KAH0470293.1"/>
    <property type="molecule type" value="Genomic_DNA"/>
</dbReference>
<dbReference type="Pfam" id="PF00155">
    <property type="entry name" value="Aminotran_1_2"/>
    <property type="match status" value="1"/>
</dbReference>
<comment type="similarity">
    <text evidence="2">Belongs to the class-I pyridoxal-phosphate-dependent aminotransferase family.</text>
</comment>
<dbReference type="SUPFAM" id="SSF53383">
    <property type="entry name" value="PLP-dependent transferases"/>
    <property type="match status" value="1"/>
</dbReference>
<evidence type="ECO:0000256" key="1">
    <source>
        <dbReference type="ARBA" id="ARBA00001933"/>
    </source>
</evidence>
<proteinExistence type="inferred from homology"/>
<dbReference type="GO" id="GO:0030170">
    <property type="term" value="F:pyridoxal phosphate binding"/>
    <property type="evidence" value="ECO:0007669"/>
    <property type="project" value="InterPro"/>
</dbReference>
<sequence>MYAKLSRVARMLTPSPIQELSQLAQRIGAINLAEGFPDFPAPPDFKAAAVSAINSDFNQYRHVQGICELVEAKMKRDHGLQINPLTDVVISCGQTEAFAASIFAVIDHGDEVLLFDPAYETYGPCISLAGGIPVYVPLDPPYWTFDVEKLKKSFTSRTKAVVLNSPHNPTGKVFTKGELEAIAEACRSRDCICITDEVYEYITFDIHNHVSISSLHGMQERTIITSSLSKTFSVTGWRIGWSCAPSNIASAIRNIHIKITDSAPAPFQEAALTALRSSPEYFKSLRTVSSCFDALAIYAGNYFQLSCRTIKLQIHIFYLGMRWKSYEARRDNAVETLSGLGFRIQFRPQGSFFLFAELPQSWLHSDVDFVRELIKKGGVAAVPGCGFFHNSSNNETKYYNRFVRFAFCKSDETLAAAAQRIRELEIIGDKGLLKKL</sequence>
<keyword evidence="3" id="KW-0032">Aminotransferase</keyword>
<evidence type="ECO:0000313" key="7">
    <source>
        <dbReference type="EMBL" id="KAH0470293.1"/>
    </source>
</evidence>
<evidence type="ECO:0000313" key="8">
    <source>
        <dbReference type="Proteomes" id="UP000775213"/>
    </source>
</evidence>
<evidence type="ECO:0000256" key="5">
    <source>
        <dbReference type="ARBA" id="ARBA00022898"/>
    </source>
</evidence>
<dbReference type="Proteomes" id="UP000775213">
    <property type="component" value="Unassembled WGS sequence"/>
</dbReference>
<dbReference type="GO" id="GO:0016212">
    <property type="term" value="F:kynurenine-oxoglutarate transaminase activity"/>
    <property type="evidence" value="ECO:0007669"/>
    <property type="project" value="TreeGrafter"/>
</dbReference>
<dbReference type="FunFam" id="3.40.640.10:FF:000086">
    <property type="entry name" value="Kynurenine--oxoglutarate transaminase 1"/>
    <property type="match status" value="1"/>
</dbReference>
<dbReference type="InterPro" id="IPR015424">
    <property type="entry name" value="PyrdxlP-dep_Trfase"/>
</dbReference>